<evidence type="ECO:0000313" key="1">
    <source>
        <dbReference type="EMBL" id="JAD47518.1"/>
    </source>
</evidence>
<reference evidence="1" key="2">
    <citation type="journal article" date="2015" name="Data Brief">
        <title>Shoot transcriptome of the giant reed, Arundo donax.</title>
        <authorList>
            <person name="Barrero R.A."/>
            <person name="Guerrero F.D."/>
            <person name="Moolhuijzen P."/>
            <person name="Goolsby J.A."/>
            <person name="Tidwell J."/>
            <person name="Bellgard S.E."/>
            <person name="Bellgard M.I."/>
        </authorList>
    </citation>
    <scope>NUCLEOTIDE SEQUENCE</scope>
    <source>
        <tissue evidence="1">Shoot tissue taken approximately 20 cm above the soil surface</tissue>
    </source>
</reference>
<reference evidence="1" key="1">
    <citation type="submission" date="2014-09" db="EMBL/GenBank/DDBJ databases">
        <authorList>
            <person name="Magalhaes I.L.F."/>
            <person name="Oliveira U."/>
            <person name="Santos F.R."/>
            <person name="Vidigal T.H.D.A."/>
            <person name="Brescovit A.D."/>
            <person name="Santos A.J."/>
        </authorList>
    </citation>
    <scope>NUCLEOTIDE SEQUENCE</scope>
    <source>
        <tissue evidence="1">Shoot tissue taken approximately 20 cm above the soil surface</tissue>
    </source>
</reference>
<dbReference type="EMBL" id="GBRH01250377">
    <property type="protein sequence ID" value="JAD47518.1"/>
    <property type="molecule type" value="Transcribed_RNA"/>
</dbReference>
<proteinExistence type="predicted"/>
<sequence>MITAPHDACFNSNQMISEPDCHPPHPLYPAHTVLPLVHSSERSLRYTGKHLPHLCHPWQMSQSMGCSL</sequence>
<protein>
    <submittedName>
        <fullName evidence="1">Uncharacterized protein</fullName>
    </submittedName>
</protein>
<name>A0A0A9IEI2_ARUDO</name>
<accession>A0A0A9IEI2</accession>
<dbReference type="AlphaFoldDB" id="A0A0A9IEI2"/>
<organism evidence="1">
    <name type="scientific">Arundo donax</name>
    <name type="common">Giant reed</name>
    <name type="synonym">Donax arundinaceus</name>
    <dbReference type="NCBI Taxonomy" id="35708"/>
    <lineage>
        <taxon>Eukaryota</taxon>
        <taxon>Viridiplantae</taxon>
        <taxon>Streptophyta</taxon>
        <taxon>Embryophyta</taxon>
        <taxon>Tracheophyta</taxon>
        <taxon>Spermatophyta</taxon>
        <taxon>Magnoliopsida</taxon>
        <taxon>Liliopsida</taxon>
        <taxon>Poales</taxon>
        <taxon>Poaceae</taxon>
        <taxon>PACMAD clade</taxon>
        <taxon>Arundinoideae</taxon>
        <taxon>Arundineae</taxon>
        <taxon>Arundo</taxon>
    </lineage>
</organism>